<proteinExistence type="predicted"/>
<dbReference type="OrthoDB" id="6021921at2"/>
<dbReference type="PANTHER" id="PTHR34387:SF1">
    <property type="entry name" value="PERIPLASMIC IMMUNOGENIC PROTEIN"/>
    <property type="match status" value="1"/>
</dbReference>
<dbReference type="Proteomes" id="UP000251692">
    <property type="component" value="Unassembled WGS sequence"/>
</dbReference>
<evidence type="ECO:0000256" key="1">
    <source>
        <dbReference type="SAM" id="SignalP"/>
    </source>
</evidence>
<dbReference type="PANTHER" id="PTHR34387">
    <property type="entry name" value="SLR1258 PROTEIN"/>
    <property type="match status" value="1"/>
</dbReference>
<comment type="caution">
    <text evidence="2">The sequence shown here is derived from an EMBL/GenBank/DDBJ whole genome shotgun (WGS) entry which is preliminary data.</text>
</comment>
<protein>
    <submittedName>
        <fullName evidence="2">SIMPL domain-containing protein</fullName>
    </submittedName>
</protein>
<dbReference type="InterPro" id="IPR007497">
    <property type="entry name" value="SIMPL/DUF541"/>
</dbReference>
<dbReference type="AlphaFoldDB" id="A0A364RGZ1"/>
<keyword evidence="3" id="KW-1185">Reference proteome</keyword>
<reference evidence="2 3" key="1">
    <citation type="submission" date="2018-06" db="EMBL/GenBank/DDBJ databases">
        <authorList>
            <person name="Liu Z.-W."/>
        </authorList>
    </citation>
    <scope>NUCLEOTIDE SEQUENCE [LARGE SCALE GENOMIC DNA]</scope>
    <source>
        <strain evidence="2 3">2b14</strain>
    </source>
</reference>
<dbReference type="Gene3D" id="3.30.70.2970">
    <property type="entry name" value="Protein of unknown function (DUF541), domain 2"/>
    <property type="match status" value="1"/>
</dbReference>
<accession>A0A364RGZ1</accession>
<keyword evidence="1" id="KW-0732">Signal</keyword>
<reference evidence="2 3" key="2">
    <citation type="submission" date="2018-07" db="EMBL/GenBank/DDBJ databases">
        <title>Pontibacter sp. 2b14 genomic sequence and assembly.</title>
        <authorList>
            <person name="Du Z.-J."/>
        </authorList>
    </citation>
    <scope>NUCLEOTIDE SEQUENCE [LARGE SCALE GENOMIC DNA]</scope>
    <source>
        <strain evidence="2 3">2b14</strain>
    </source>
</reference>
<name>A0A364RGZ1_9BACT</name>
<dbReference type="GO" id="GO:0006974">
    <property type="term" value="P:DNA damage response"/>
    <property type="evidence" value="ECO:0007669"/>
    <property type="project" value="TreeGrafter"/>
</dbReference>
<dbReference type="InterPro" id="IPR052022">
    <property type="entry name" value="26kDa_periplasmic_antigen"/>
</dbReference>
<feature type="chain" id="PRO_5016833525" evidence="1">
    <location>
        <begin position="20"/>
        <end position="234"/>
    </location>
</feature>
<dbReference type="Pfam" id="PF04402">
    <property type="entry name" value="SIMPL"/>
    <property type="match status" value="1"/>
</dbReference>
<organism evidence="2 3">
    <name type="scientific">Pontibacter arcticus</name>
    <dbReference type="NCBI Taxonomy" id="2080288"/>
    <lineage>
        <taxon>Bacteria</taxon>
        <taxon>Pseudomonadati</taxon>
        <taxon>Bacteroidota</taxon>
        <taxon>Cytophagia</taxon>
        <taxon>Cytophagales</taxon>
        <taxon>Hymenobacteraceae</taxon>
        <taxon>Pontibacter</taxon>
    </lineage>
</organism>
<evidence type="ECO:0000313" key="2">
    <source>
        <dbReference type="EMBL" id="RAU83456.1"/>
    </source>
</evidence>
<dbReference type="EMBL" id="QMDV01000002">
    <property type="protein sequence ID" value="RAU83456.1"/>
    <property type="molecule type" value="Genomic_DNA"/>
</dbReference>
<evidence type="ECO:0000313" key="3">
    <source>
        <dbReference type="Proteomes" id="UP000251692"/>
    </source>
</evidence>
<feature type="signal peptide" evidence="1">
    <location>
        <begin position="1"/>
        <end position="19"/>
    </location>
</feature>
<dbReference type="RefSeq" id="WP_112305088.1">
    <property type="nucleotide sequence ID" value="NZ_QMDV01000002.1"/>
</dbReference>
<sequence>MKKLSLIALFFFMIGNVFAQQQPMPPLISVNGIGEVKVEPDHVVVNLGIEMRDKNLDQARKLTDKKAAAIIAYLKKQGVDAKDIQTSFVNVQPIFSNNEYGQTNPDAYMALKSMTILIKKLDKFDQLLAGLYEAGVNRVDGISFQVSDLEKHQAEARKRAVKDAKQKATALTGELNTKIGRVYSISENSYGNPRPAMYQKSMMVEMAQDAGGPSIAGGQVMISSNVSVSFIIEQ</sequence>
<dbReference type="Gene3D" id="3.30.110.170">
    <property type="entry name" value="Protein of unknown function (DUF541), domain 1"/>
    <property type="match status" value="1"/>
</dbReference>
<gene>
    <name evidence="2" type="ORF">DP923_06760</name>
</gene>